<keyword evidence="4" id="KW-1185">Reference proteome</keyword>
<dbReference type="InterPro" id="IPR036869">
    <property type="entry name" value="J_dom_sf"/>
</dbReference>
<reference evidence="3 4" key="1">
    <citation type="submission" date="2014-04" db="EMBL/GenBank/DDBJ databases">
        <authorList>
            <consortium name="DOE Joint Genome Institute"/>
            <person name="Kuo A."/>
            <person name="Gay G."/>
            <person name="Dore J."/>
            <person name="Kohler A."/>
            <person name="Nagy L.G."/>
            <person name="Floudas D."/>
            <person name="Copeland A."/>
            <person name="Barry K.W."/>
            <person name="Cichocki N."/>
            <person name="Veneault-Fourrey C."/>
            <person name="LaButti K."/>
            <person name="Lindquist E.A."/>
            <person name="Lipzen A."/>
            <person name="Lundell T."/>
            <person name="Morin E."/>
            <person name="Murat C."/>
            <person name="Sun H."/>
            <person name="Tunlid A."/>
            <person name="Henrissat B."/>
            <person name="Grigoriev I.V."/>
            <person name="Hibbett D.S."/>
            <person name="Martin F."/>
            <person name="Nordberg H.P."/>
            <person name="Cantor M.N."/>
            <person name="Hua S.X."/>
        </authorList>
    </citation>
    <scope>NUCLEOTIDE SEQUENCE [LARGE SCALE GENOMIC DNA]</scope>
    <source>
        <strain evidence="4">h7</strain>
    </source>
</reference>
<accession>A0A0C3BSS3</accession>
<feature type="region of interest" description="Disordered" evidence="1">
    <location>
        <begin position="49"/>
        <end position="68"/>
    </location>
</feature>
<dbReference type="CDD" id="cd06257">
    <property type="entry name" value="DnaJ"/>
    <property type="match status" value="1"/>
</dbReference>
<name>A0A0C3BSS3_HEBCY</name>
<organism evidence="3 4">
    <name type="scientific">Hebeloma cylindrosporum</name>
    <dbReference type="NCBI Taxonomy" id="76867"/>
    <lineage>
        <taxon>Eukaryota</taxon>
        <taxon>Fungi</taxon>
        <taxon>Dikarya</taxon>
        <taxon>Basidiomycota</taxon>
        <taxon>Agaricomycotina</taxon>
        <taxon>Agaricomycetes</taxon>
        <taxon>Agaricomycetidae</taxon>
        <taxon>Agaricales</taxon>
        <taxon>Agaricineae</taxon>
        <taxon>Hymenogastraceae</taxon>
        <taxon>Hebeloma</taxon>
    </lineage>
</organism>
<dbReference type="PANTHER" id="PTHR44825:SF1">
    <property type="entry name" value="DNAJ HOMOLOG SUBFAMILY C MEMBER 4"/>
    <property type="match status" value="1"/>
</dbReference>
<dbReference type="HOGENOM" id="CLU_052555_1_0_1"/>
<dbReference type="InterPro" id="IPR052763">
    <property type="entry name" value="DnaJ_C4"/>
</dbReference>
<gene>
    <name evidence="3" type="ORF">M413DRAFT_180388</name>
</gene>
<reference evidence="4" key="2">
    <citation type="submission" date="2015-01" db="EMBL/GenBank/DDBJ databases">
        <title>Evolutionary Origins and Diversification of the Mycorrhizal Mutualists.</title>
        <authorList>
            <consortium name="DOE Joint Genome Institute"/>
            <consortium name="Mycorrhizal Genomics Consortium"/>
            <person name="Kohler A."/>
            <person name="Kuo A."/>
            <person name="Nagy L.G."/>
            <person name="Floudas D."/>
            <person name="Copeland A."/>
            <person name="Barry K.W."/>
            <person name="Cichocki N."/>
            <person name="Veneault-Fourrey C."/>
            <person name="LaButti K."/>
            <person name="Lindquist E.A."/>
            <person name="Lipzen A."/>
            <person name="Lundell T."/>
            <person name="Morin E."/>
            <person name="Murat C."/>
            <person name="Riley R."/>
            <person name="Ohm R."/>
            <person name="Sun H."/>
            <person name="Tunlid A."/>
            <person name="Henrissat B."/>
            <person name="Grigoriev I.V."/>
            <person name="Hibbett D.S."/>
            <person name="Martin F."/>
        </authorList>
    </citation>
    <scope>NUCLEOTIDE SEQUENCE [LARGE SCALE GENOMIC DNA]</scope>
    <source>
        <strain evidence="4">h7</strain>
    </source>
</reference>
<feature type="domain" description="J" evidence="2">
    <location>
        <begin position="82"/>
        <end position="149"/>
    </location>
</feature>
<dbReference type="Proteomes" id="UP000053424">
    <property type="component" value="Unassembled WGS sequence"/>
</dbReference>
<proteinExistence type="predicted"/>
<sequence length="321" mass="36496">MLSVPPLFSAMFSYAFSTASTYFHLPIDEEEDEDIENYERKFLTWVAEPSGSSTKPLPTDPTNHDTEDKGRDVVNVVLATDDLYDILGVTKHSTLDKIALRRAYLSRSKACHPDKFPDNPDATRAFQKVAVAYDVLSKPPMRRLYDNRSPSSNFDVFSTRPMGHAEETFRGVLLGVFNDFLDGDLEVIRTLLKAINDINPSIKLGEEGINSVLGTLQAIRERALTCRTCIYTLHAEITRLIEVQHAFRELSYFDVTGRSRLTIQLTRITLSLPMALEKAIQDQHAFEYGDEKRKERLLPRQVTLLIRGVDVALERMEKILK</sequence>
<dbReference type="PANTHER" id="PTHR44825">
    <property type="match status" value="1"/>
</dbReference>
<dbReference type="InterPro" id="IPR001623">
    <property type="entry name" value="DnaJ_domain"/>
</dbReference>
<dbReference type="STRING" id="686832.A0A0C3BSS3"/>
<dbReference type="EMBL" id="KN831784">
    <property type="protein sequence ID" value="KIM39715.1"/>
    <property type="molecule type" value="Genomic_DNA"/>
</dbReference>
<evidence type="ECO:0000259" key="2">
    <source>
        <dbReference type="PROSITE" id="PS50076"/>
    </source>
</evidence>
<dbReference type="PROSITE" id="PS50076">
    <property type="entry name" value="DNAJ_2"/>
    <property type="match status" value="1"/>
</dbReference>
<evidence type="ECO:0000256" key="1">
    <source>
        <dbReference type="SAM" id="MobiDB-lite"/>
    </source>
</evidence>
<evidence type="ECO:0000313" key="3">
    <source>
        <dbReference type="EMBL" id="KIM39715.1"/>
    </source>
</evidence>
<dbReference type="PRINTS" id="PR00625">
    <property type="entry name" value="JDOMAIN"/>
</dbReference>
<dbReference type="Pfam" id="PF00226">
    <property type="entry name" value="DnaJ"/>
    <property type="match status" value="1"/>
</dbReference>
<dbReference type="Gene3D" id="1.10.287.110">
    <property type="entry name" value="DnaJ domain"/>
    <property type="match status" value="1"/>
</dbReference>
<evidence type="ECO:0000313" key="4">
    <source>
        <dbReference type="Proteomes" id="UP000053424"/>
    </source>
</evidence>
<protein>
    <recommendedName>
        <fullName evidence="2">J domain-containing protein</fullName>
    </recommendedName>
</protein>
<dbReference type="AlphaFoldDB" id="A0A0C3BSS3"/>
<dbReference type="OrthoDB" id="259708at2759"/>
<dbReference type="SUPFAM" id="SSF46565">
    <property type="entry name" value="Chaperone J-domain"/>
    <property type="match status" value="1"/>
</dbReference>
<dbReference type="SMART" id="SM00271">
    <property type="entry name" value="DnaJ"/>
    <property type="match status" value="1"/>
</dbReference>